<gene>
    <name evidence="3" type="ORF">ACEWY4_007498</name>
</gene>
<dbReference type="Gene3D" id="3.30.420.610">
    <property type="entry name" value="LOTUS domain-like"/>
    <property type="match status" value="1"/>
</dbReference>
<protein>
    <recommendedName>
        <fullName evidence="2">HTH OST-type domain-containing protein</fullName>
    </recommendedName>
</protein>
<evidence type="ECO:0000313" key="4">
    <source>
        <dbReference type="Proteomes" id="UP001591681"/>
    </source>
</evidence>
<dbReference type="InterPro" id="IPR041966">
    <property type="entry name" value="LOTUS-like"/>
</dbReference>
<comment type="caution">
    <text evidence="3">The sequence shown here is derived from an EMBL/GenBank/DDBJ whole genome shotgun (WGS) entry which is preliminary data.</text>
</comment>
<name>A0ABD1KGE8_9TELE</name>
<organism evidence="3 4">
    <name type="scientific">Coilia grayii</name>
    <name type="common">Gray's grenadier anchovy</name>
    <dbReference type="NCBI Taxonomy" id="363190"/>
    <lineage>
        <taxon>Eukaryota</taxon>
        <taxon>Metazoa</taxon>
        <taxon>Chordata</taxon>
        <taxon>Craniata</taxon>
        <taxon>Vertebrata</taxon>
        <taxon>Euteleostomi</taxon>
        <taxon>Actinopterygii</taxon>
        <taxon>Neopterygii</taxon>
        <taxon>Teleostei</taxon>
        <taxon>Clupei</taxon>
        <taxon>Clupeiformes</taxon>
        <taxon>Clupeoidei</taxon>
        <taxon>Engraulidae</taxon>
        <taxon>Coilinae</taxon>
        <taxon>Coilia</taxon>
    </lineage>
</organism>
<dbReference type="Pfam" id="PF12872">
    <property type="entry name" value="OST-HTH"/>
    <property type="match status" value="1"/>
</dbReference>
<dbReference type="EMBL" id="JBHFQA010000006">
    <property type="protein sequence ID" value="KAL2098291.1"/>
    <property type="molecule type" value="Genomic_DNA"/>
</dbReference>
<dbReference type="AlphaFoldDB" id="A0ABD1KGE8"/>
<feature type="domain" description="HTH OST-type" evidence="2">
    <location>
        <begin position="3"/>
        <end position="75"/>
    </location>
</feature>
<dbReference type="GO" id="GO:0030154">
    <property type="term" value="P:cell differentiation"/>
    <property type="evidence" value="ECO:0007669"/>
    <property type="project" value="UniProtKB-KW"/>
</dbReference>
<keyword evidence="1" id="KW-0221">Differentiation</keyword>
<accession>A0ABD1KGE8</accession>
<sequence length="146" mass="16441">MTDIVFVKKLLRAVLQSSRDGVSLSRLQSDYRDLTGNFIQYKRMGYRSLEEFLKTMPSVVRLSNLHGEVRCFAVACQETGHIAELVARQRSSKKSGHAKRLTCHMRVKPASPFMSRALAQSCEQQRLSPVCGPGTVVYTQFDQVTS</sequence>
<evidence type="ECO:0000259" key="2">
    <source>
        <dbReference type="PROSITE" id="PS51644"/>
    </source>
</evidence>
<evidence type="ECO:0000256" key="1">
    <source>
        <dbReference type="ARBA" id="ARBA00022782"/>
    </source>
</evidence>
<dbReference type="PROSITE" id="PS51644">
    <property type="entry name" value="HTH_OST"/>
    <property type="match status" value="1"/>
</dbReference>
<reference evidence="3 4" key="1">
    <citation type="submission" date="2024-09" db="EMBL/GenBank/DDBJ databases">
        <title>A chromosome-level genome assembly of Gray's grenadier anchovy, Coilia grayii.</title>
        <authorList>
            <person name="Fu Z."/>
        </authorList>
    </citation>
    <scope>NUCLEOTIDE SEQUENCE [LARGE SCALE GENOMIC DNA]</scope>
    <source>
        <strain evidence="3">G4</strain>
        <tissue evidence="3">Muscle</tissue>
    </source>
</reference>
<dbReference type="InterPro" id="IPR025605">
    <property type="entry name" value="OST-HTH/LOTUS_dom"/>
</dbReference>
<proteinExistence type="predicted"/>
<evidence type="ECO:0000313" key="3">
    <source>
        <dbReference type="EMBL" id="KAL2098291.1"/>
    </source>
</evidence>
<dbReference type="Proteomes" id="UP001591681">
    <property type="component" value="Unassembled WGS sequence"/>
</dbReference>
<keyword evidence="4" id="KW-1185">Reference proteome</keyword>